<name>C5MJA6_CANTT</name>
<dbReference type="GeneID" id="8300010"/>
<feature type="compositionally biased region" description="Polar residues" evidence="2">
    <location>
        <begin position="752"/>
        <end position="765"/>
    </location>
</feature>
<evidence type="ECO:0000256" key="1">
    <source>
        <dbReference type="ARBA" id="ARBA00022553"/>
    </source>
</evidence>
<dbReference type="PROSITE" id="PS50003">
    <property type="entry name" value="PH_DOMAIN"/>
    <property type="match status" value="1"/>
</dbReference>
<dbReference type="SMART" id="SM00233">
    <property type="entry name" value="PH"/>
    <property type="match status" value="1"/>
</dbReference>
<dbReference type="PANTHER" id="PTHR31941:SF15">
    <property type="entry name" value="ACTIVATOR OF SKN7 PROTEIN 10-RELATED"/>
    <property type="match status" value="1"/>
</dbReference>
<evidence type="ECO:0000256" key="2">
    <source>
        <dbReference type="SAM" id="MobiDB-lite"/>
    </source>
</evidence>
<gene>
    <name evidence="4" type="ORF">CTRG_06149</name>
</gene>
<accession>C5MJA6</accession>
<organism evidence="4 5">
    <name type="scientific">Candida tropicalis (strain ATCC MYA-3404 / T1)</name>
    <name type="common">Yeast</name>
    <dbReference type="NCBI Taxonomy" id="294747"/>
    <lineage>
        <taxon>Eukaryota</taxon>
        <taxon>Fungi</taxon>
        <taxon>Dikarya</taxon>
        <taxon>Ascomycota</taxon>
        <taxon>Saccharomycotina</taxon>
        <taxon>Pichiomycetes</taxon>
        <taxon>Debaryomycetaceae</taxon>
        <taxon>Candida/Lodderomyces clade</taxon>
        <taxon>Candida</taxon>
    </lineage>
</organism>
<dbReference type="Proteomes" id="UP000002037">
    <property type="component" value="Unassembled WGS sequence"/>
</dbReference>
<keyword evidence="5" id="KW-1185">Reference proteome</keyword>
<dbReference type="Pfam" id="PF20400">
    <property type="entry name" value="BAR_4"/>
    <property type="match status" value="1"/>
</dbReference>
<feature type="compositionally biased region" description="Polar residues" evidence="2">
    <location>
        <begin position="97"/>
        <end position="111"/>
    </location>
</feature>
<dbReference type="InterPro" id="IPR011993">
    <property type="entry name" value="PH-like_dom_sf"/>
</dbReference>
<feature type="domain" description="PH" evidence="3">
    <location>
        <begin position="438"/>
        <end position="552"/>
    </location>
</feature>
<protein>
    <recommendedName>
        <fullName evidence="3">PH domain-containing protein</fullName>
    </recommendedName>
</protein>
<feature type="region of interest" description="Disordered" evidence="2">
    <location>
        <begin position="97"/>
        <end position="149"/>
    </location>
</feature>
<feature type="compositionally biased region" description="Low complexity" evidence="2">
    <location>
        <begin position="116"/>
        <end position="129"/>
    </location>
</feature>
<feature type="region of interest" description="Disordered" evidence="2">
    <location>
        <begin position="176"/>
        <end position="200"/>
    </location>
</feature>
<dbReference type="InterPro" id="IPR046869">
    <property type="entry name" value="SLM1/RGC1-like_PH"/>
</dbReference>
<dbReference type="SUPFAM" id="SSF50729">
    <property type="entry name" value="PH domain-like"/>
    <property type="match status" value="1"/>
</dbReference>
<evidence type="ECO:0000259" key="3">
    <source>
        <dbReference type="PROSITE" id="PS50003"/>
    </source>
</evidence>
<sequence length="765" mass="86965">MATSPTSFHFEKQTILPSSDPKSPFFCNLPPYDTKPIDRLVEFFKYWKYFIKAILYYFKEIVLVKELEANLNYQLISAVQFPGFKDLPPKILQDISINNGTNSPKASTPTNELKKTLSNSSVSTVGTTSSDKRPGLFKQKSNGSNTSFLKAANPLHKRNVSLNSLRQVTTAVGAVAAPPTPPQPPVPTNTLPPIPKLEPTSDVRIPETYFPDDSLYTNFPSMLLSSHQSAFNNSYKLSKELNTKLIPRLEMLLKQLSHKIKEIKTSLKNESFANDDLLKDISKTGQVLSAYMEAVELYSKDIPVTKKCLSDGEEIGVLDDPLLVKLRVDYRLKNQLILENYMFASYINLQNISRDLFTYVLKELTWVVDKFGKLNFNSEYYQFLKSKVSASSTQDWKYYISHNSCFVNTYESTPENPKRENRSVKSIVLPYTNSIHSKCIRFGILYKKSKLMKSYTRHYYVLSCNYLHEFRFDEDVNVASKKSKDKIGGFVGHDDEPLKSYNLNEYSISCKDSDGFKFVLTKNNNKSSKKTFKCATETDFNNWFADLSDLLKFGNNHYERYSFVQKKVHLKKSYTLPEKRGGFKLELDNLSTPALTGMFTPKIQTPKDSPTEENPFEGMLSDLKVHTASGTTPTETPSKMTPEGSSANLALDAQHRDYLKLQQAFMKQQQEILDLKTKEAQTMELIQKKLENIQEQQSPYLGPARNSSDSLSSFVMPQQTVHAAHQVISNHLQQHSDLPVNFDFGETDGNKTDQSVPTLLVSQDH</sequence>
<feature type="compositionally biased region" description="Pro residues" evidence="2">
    <location>
        <begin position="178"/>
        <end position="196"/>
    </location>
</feature>
<evidence type="ECO:0000313" key="5">
    <source>
        <dbReference type="Proteomes" id="UP000002037"/>
    </source>
</evidence>
<keyword evidence="1" id="KW-0597">Phosphoprotein</keyword>
<dbReference type="InterPro" id="IPR046868">
    <property type="entry name" value="BAR_4"/>
</dbReference>
<dbReference type="VEuPathDB" id="FungiDB:CTRG_06149"/>
<dbReference type="eggNOG" id="ENOG502QU0Q">
    <property type="taxonomic scope" value="Eukaryota"/>
</dbReference>
<dbReference type="Pfam" id="PF20399">
    <property type="entry name" value="PH_20"/>
    <property type="match status" value="1"/>
</dbReference>
<proteinExistence type="predicted"/>
<dbReference type="KEGG" id="ctp:CTRG_06149"/>
<evidence type="ECO:0000313" key="4">
    <source>
        <dbReference type="EMBL" id="EER30365.1"/>
    </source>
</evidence>
<reference evidence="4 5" key="1">
    <citation type="journal article" date="2009" name="Nature">
        <title>Evolution of pathogenicity and sexual reproduction in eight Candida genomes.</title>
        <authorList>
            <person name="Butler G."/>
            <person name="Rasmussen M.D."/>
            <person name="Lin M.F."/>
            <person name="Santos M.A."/>
            <person name="Sakthikumar S."/>
            <person name="Munro C.A."/>
            <person name="Rheinbay E."/>
            <person name="Grabherr M."/>
            <person name="Forche A."/>
            <person name="Reedy J.L."/>
            <person name="Agrafioti I."/>
            <person name="Arnaud M.B."/>
            <person name="Bates S."/>
            <person name="Brown A.J."/>
            <person name="Brunke S."/>
            <person name="Costanzo M.C."/>
            <person name="Fitzpatrick D.A."/>
            <person name="de Groot P.W."/>
            <person name="Harris D."/>
            <person name="Hoyer L.L."/>
            <person name="Hube B."/>
            <person name="Klis F.M."/>
            <person name="Kodira C."/>
            <person name="Lennard N."/>
            <person name="Logue M.E."/>
            <person name="Martin R."/>
            <person name="Neiman A.M."/>
            <person name="Nikolaou E."/>
            <person name="Quail M.A."/>
            <person name="Quinn J."/>
            <person name="Santos M.C."/>
            <person name="Schmitzberger F.F."/>
            <person name="Sherlock G."/>
            <person name="Shah P."/>
            <person name="Silverstein K.A."/>
            <person name="Skrzypek M.S."/>
            <person name="Soll D."/>
            <person name="Staggs R."/>
            <person name="Stansfield I."/>
            <person name="Stumpf M.P."/>
            <person name="Sudbery P.E."/>
            <person name="Srikantha T."/>
            <person name="Zeng Q."/>
            <person name="Berman J."/>
            <person name="Berriman M."/>
            <person name="Heitman J."/>
            <person name="Gow N.A."/>
            <person name="Lorenz M.C."/>
            <person name="Birren B.W."/>
            <person name="Kellis M."/>
            <person name="Cuomo C.A."/>
        </authorList>
    </citation>
    <scope>NUCLEOTIDE SEQUENCE [LARGE SCALE GENOMIC DNA]</scope>
    <source>
        <strain evidence="5">ATCC MYA-3404 / T1</strain>
    </source>
</reference>
<dbReference type="HOGENOM" id="CLU_356053_0_0_1"/>
<feature type="region of interest" description="Disordered" evidence="2">
    <location>
        <begin position="744"/>
        <end position="765"/>
    </location>
</feature>
<dbReference type="RefSeq" id="XP_002546671.1">
    <property type="nucleotide sequence ID" value="XM_002546625.1"/>
</dbReference>
<dbReference type="PANTHER" id="PTHR31941">
    <property type="entry name" value="CYTOSKELETAL SIGNALING PROTEIN SLM1"/>
    <property type="match status" value="1"/>
</dbReference>
<dbReference type="AlphaFoldDB" id="C5MJA6"/>
<dbReference type="Gene3D" id="2.30.29.30">
    <property type="entry name" value="Pleckstrin-homology domain (PH domain)/Phosphotyrosine-binding domain (PTB)"/>
    <property type="match status" value="1"/>
</dbReference>
<dbReference type="EMBL" id="GG692405">
    <property type="protein sequence ID" value="EER30365.1"/>
    <property type="molecule type" value="Genomic_DNA"/>
</dbReference>
<dbReference type="OrthoDB" id="2264563at2759"/>
<dbReference type="STRING" id="294747.C5MJA6"/>
<feature type="region of interest" description="Disordered" evidence="2">
    <location>
        <begin position="597"/>
        <end position="616"/>
    </location>
</feature>
<feature type="compositionally biased region" description="Polar residues" evidence="2">
    <location>
        <begin position="139"/>
        <end position="148"/>
    </location>
</feature>
<dbReference type="InterPro" id="IPR001849">
    <property type="entry name" value="PH_domain"/>
</dbReference>